<dbReference type="PANTHER" id="PTHR30413:SF10">
    <property type="entry name" value="CAPSULE POLYSACCHARIDE EXPORT INNER-MEMBRANE PROTEIN CTRC"/>
    <property type="match status" value="1"/>
</dbReference>
<evidence type="ECO:0000256" key="4">
    <source>
        <dbReference type="ARBA" id="ARBA00022475"/>
    </source>
</evidence>
<evidence type="ECO:0000256" key="1">
    <source>
        <dbReference type="ARBA" id="ARBA00004651"/>
    </source>
</evidence>
<dbReference type="RefSeq" id="WP_245710940.1">
    <property type="nucleotide sequence ID" value="NZ_FNPF01000020.1"/>
</dbReference>
<evidence type="ECO:0000259" key="12">
    <source>
        <dbReference type="Pfam" id="PF01061"/>
    </source>
</evidence>
<keyword evidence="5" id="KW-0762">Sugar transport</keyword>
<dbReference type="GO" id="GO:0015774">
    <property type="term" value="P:polysaccharide transport"/>
    <property type="evidence" value="ECO:0007669"/>
    <property type="project" value="UniProtKB-KW"/>
</dbReference>
<organism evidence="13 14">
    <name type="scientific">Citreimonas salinaria</name>
    <dbReference type="NCBI Taxonomy" id="321339"/>
    <lineage>
        <taxon>Bacteria</taxon>
        <taxon>Pseudomonadati</taxon>
        <taxon>Pseudomonadota</taxon>
        <taxon>Alphaproteobacteria</taxon>
        <taxon>Rhodobacterales</taxon>
        <taxon>Roseobacteraceae</taxon>
        <taxon>Citreimonas</taxon>
    </lineage>
</organism>
<evidence type="ECO:0000256" key="3">
    <source>
        <dbReference type="ARBA" id="ARBA00022448"/>
    </source>
</evidence>
<feature type="transmembrane region" description="Helical" evidence="11">
    <location>
        <begin position="55"/>
        <end position="76"/>
    </location>
</feature>
<evidence type="ECO:0000256" key="6">
    <source>
        <dbReference type="ARBA" id="ARBA00022692"/>
    </source>
</evidence>
<evidence type="ECO:0000256" key="7">
    <source>
        <dbReference type="ARBA" id="ARBA00022989"/>
    </source>
</evidence>
<dbReference type="STRING" id="321339.SAMN05444340_12013"/>
<dbReference type="GO" id="GO:0015920">
    <property type="term" value="P:lipopolysaccharide transport"/>
    <property type="evidence" value="ECO:0007669"/>
    <property type="project" value="TreeGrafter"/>
</dbReference>
<feature type="transmembrane region" description="Helical" evidence="11">
    <location>
        <begin position="253"/>
        <end position="272"/>
    </location>
</feature>
<dbReference type="EMBL" id="FNPF01000020">
    <property type="protein sequence ID" value="SDY83529.1"/>
    <property type="molecule type" value="Genomic_DNA"/>
</dbReference>
<keyword evidence="7 11" id="KW-1133">Transmembrane helix</keyword>
<keyword evidence="6 11" id="KW-0812">Transmembrane</keyword>
<feature type="transmembrane region" description="Helical" evidence="11">
    <location>
        <begin position="172"/>
        <end position="192"/>
    </location>
</feature>
<keyword evidence="9 11" id="KW-0472">Membrane</keyword>
<keyword evidence="8" id="KW-0625">Polysaccharide transport</keyword>
<gene>
    <name evidence="13" type="ORF">SAMN05444340_12013</name>
</gene>
<evidence type="ECO:0000256" key="11">
    <source>
        <dbReference type="SAM" id="Phobius"/>
    </source>
</evidence>
<dbReference type="PANTHER" id="PTHR30413">
    <property type="entry name" value="INNER MEMBRANE TRANSPORT PERMEASE"/>
    <property type="match status" value="1"/>
</dbReference>
<comment type="similarity">
    <text evidence="2">Belongs to the ABC-2 integral membrane protein family.</text>
</comment>
<feature type="transmembrane region" description="Helical" evidence="11">
    <location>
        <begin position="142"/>
        <end position="160"/>
    </location>
</feature>
<dbReference type="Pfam" id="PF01061">
    <property type="entry name" value="ABC2_membrane"/>
    <property type="match status" value="1"/>
</dbReference>
<evidence type="ECO:0000256" key="5">
    <source>
        <dbReference type="ARBA" id="ARBA00022597"/>
    </source>
</evidence>
<dbReference type="GO" id="GO:0140359">
    <property type="term" value="F:ABC-type transporter activity"/>
    <property type="evidence" value="ECO:0007669"/>
    <property type="project" value="InterPro"/>
</dbReference>
<dbReference type="AlphaFoldDB" id="A0A1H3N5N4"/>
<dbReference type="InterPro" id="IPR000412">
    <property type="entry name" value="ABC_2_transport"/>
</dbReference>
<comment type="subcellular location">
    <subcellularLocation>
        <location evidence="1">Cell membrane</location>
        <topology evidence="1">Multi-pass membrane protein</topology>
    </subcellularLocation>
</comment>
<proteinExistence type="inferred from homology"/>
<feature type="region of interest" description="Disordered" evidence="10">
    <location>
        <begin position="1"/>
        <end position="27"/>
    </location>
</feature>
<evidence type="ECO:0000256" key="10">
    <source>
        <dbReference type="SAM" id="MobiDB-lite"/>
    </source>
</evidence>
<keyword evidence="14" id="KW-1185">Reference proteome</keyword>
<dbReference type="InterPro" id="IPR013525">
    <property type="entry name" value="ABC2_TM"/>
</dbReference>
<accession>A0A1H3N5N4</accession>
<evidence type="ECO:0000313" key="14">
    <source>
        <dbReference type="Proteomes" id="UP000199286"/>
    </source>
</evidence>
<reference evidence="13 14" key="1">
    <citation type="submission" date="2016-10" db="EMBL/GenBank/DDBJ databases">
        <authorList>
            <person name="de Groot N.N."/>
        </authorList>
    </citation>
    <scope>NUCLEOTIDE SEQUENCE [LARGE SCALE GENOMIC DNA]</scope>
    <source>
        <strain evidence="13 14">DSM 26880</strain>
    </source>
</reference>
<evidence type="ECO:0000313" key="13">
    <source>
        <dbReference type="EMBL" id="SDY83529.1"/>
    </source>
</evidence>
<protein>
    <submittedName>
        <fullName evidence="13">Capsular polysaccharide transport system permease protein</fullName>
    </submittedName>
</protein>
<feature type="domain" description="ABC-2 type transporter transmembrane" evidence="12">
    <location>
        <begin position="37"/>
        <end position="242"/>
    </location>
</feature>
<sequence>MTPPDAAAHPVPGLPDDRPASGPRDGVNRRFATLRAVSALMIREMATRYGRSPGGYAWAVLEPVGAILILSLGFSLLMANPPVGKSFLLFYATGFLPFQLYQSLALTVGRSVNFSRALLMYPAVTWVDAVAARFTLNLLTELLATVLVGAGILLAIEARVTLVPGPMLGSLAIAALTGLGVGVLNCALFGLFPAWMQIWSILTRPLFLASGIFFIYDDLPPAVQDVLWFNPLIHAVGLMRTGVYPTYAGNYLSPAYAAGVGLVCLFFGVLLMSRFHRHILNEGS</sequence>
<keyword evidence="3" id="KW-0813">Transport</keyword>
<name>A0A1H3N5N4_9RHOB</name>
<evidence type="ECO:0000256" key="9">
    <source>
        <dbReference type="ARBA" id="ARBA00023136"/>
    </source>
</evidence>
<dbReference type="Proteomes" id="UP000199286">
    <property type="component" value="Unassembled WGS sequence"/>
</dbReference>
<evidence type="ECO:0000256" key="2">
    <source>
        <dbReference type="ARBA" id="ARBA00007783"/>
    </source>
</evidence>
<dbReference type="GO" id="GO:0043190">
    <property type="term" value="C:ATP-binding cassette (ABC) transporter complex"/>
    <property type="evidence" value="ECO:0007669"/>
    <property type="project" value="InterPro"/>
</dbReference>
<feature type="transmembrane region" description="Helical" evidence="11">
    <location>
        <begin position="88"/>
        <end position="106"/>
    </location>
</feature>
<evidence type="ECO:0000256" key="8">
    <source>
        <dbReference type="ARBA" id="ARBA00023047"/>
    </source>
</evidence>
<keyword evidence="4" id="KW-1003">Cell membrane</keyword>
<dbReference type="PRINTS" id="PR00164">
    <property type="entry name" value="ABC2TRNSPORT"/>
</dbReference>